<dbReference type="EMBL" id="JAGGNH010000001">
    <property type="protein sequence ID" value="KAJ0986362.1"/>
    <property type="molecule type" value="Genomic_DNA"/>
</dbReference>
<evidence type="ECO:0000256" key="1">
    <source>
        <dbReference type="SAM" id="MobiDB-lite"/>
    </source>
</evidence>
<comment type="caution">
    <text evidence="2">The sequence shown here is derived from an EMBL/GenBank/DDBJ whole genome shotgun (WGS) entry which is preliminary data.</text>
</comment>
<dbReference type="PANTHER" id="PTHR48006:SF60">
    <property type="entry name" value="PROTEIN KINASE DOMAIN-CONTAINING PROTEIN"/>
    <property type="match status" value="1"/>
</dbReference>
<dbReference type="Gene3D" id="1.10.510.10">
    <property type="entry name" value="Transferase(Phosphotransferase) domain 1"/>
    <property type="match status" value="1"/>
</dbReference>
<reference evidence="2" key="2">
    <citation type="journal article" date="2022" name="Hortic Res">
        <title>The genome of Dioscorea zingiberensis sheds light on the biosynthesis, origin and evolution of the medicinally important diosgenin saponins.</title>
        <authorList>
            <person name="Li Y."/>
            <person name="Tan C."/>
            <person name="Li Z."/>
            <person name="Guo J."/>
            <person name="Li S."/>
            <person name="Chen X."/>
            <person name="Wang C."/>
            <person name="Dai X."/>
            <person name="Yang H."/>
            <person name="Song W."/>
            <person name="Hou L."/>
            <person name="Xu J."/>
            <person name="Tong Z."/>
            <person name="Xu A."/>
            <person name="Yuan X."/>
            <person name="Wang W."/>
            <person name="Yang Q."/>
            <person name="Chen L."/>
            <person name="Sun Z."/>
            <person name="Wang K."/>
            <person name="Pan B."/>
            <person name="Chen J."/>
            <person name="Bao Y."/>
            <person name="Liu F."/>
            <person name="Qi X."/>
            <person name="Gang D.R."/>
            <person name="Wen J."/>
            <person name="Li J."/>
        </authorList>
    </citation>
    <scope>NUCLEOTIDE SEQUENCE</scope>
    <source>
        <strain evidence="2">Dzin_1.0</strain>
    </source>
</reference>
<keyword evidence="3" id="KW-1185">Reference proteome</keyword>
<evidence type="ECO:0000313" key="2">
    <source>
        <dbReference type="EMBL" id="KAJ0986362.1"/>
    </source>
</evidence>
<proteinExistence type="predicted"/>
<gene>
    <name evidence="2" type="ORF">J5N97_004718</name>
</gene>
<accession>A0A9D5D8F4</accession>
<sequence>MGLVGQSSRAINANVTGNTFGDSLSQWAGKGTNAIPQYEVYMGLLYFRCSARWYASRCEATFFKVQVKETAYVLQEQGNLIELVDKRLGPYYSEEEALQMLDLALTCTNPSSCLRPTMSTVVSILDGKNPVPLLSLKSTATNSDASQSPGISMDGPWMDSSVSVQNNQEEDARISLTSKLLSDCA</sequence>
<organism evidence="2 3">
    <name type="scientific">Dioscorea zingiberensis</name>
    <dbReference type="NCBI Taxonomy" id="325984"/>
    <lineage>
        <taxon>Eukaryota</taxon>
        <taxon>Viridiplantae</taxon>
        <taxon>Streptophyta</taxon>
        <taxon>Embryophyta</taxon>
        <taxon>Tracheophyta</taxon>
        <taxon>Spermatophyta</taxon>
        <taxon>Magnoliopsida</taxon>
        <taxon>Liliopsida</taxon>
        <taxon>Dioscoreales</taxon>
        <taxon>Dioscoreaceae</taxon>
        <taxon>Dioscorea</taxon>
    </lineage>
</organism>
<dbReference type="AlphaFoldDB" id="A0A9D5D8F4"/>
<protein>
    <submittedName>
        <fullName evidence="2">Uncharacterized protein</fullName>
    </submittedName>
</protein>
<feature type="region of interest" description="Disordered" evidence="1">
    <location>
        <begin position="139"/>
        <end position="168"/>
    </location>
</feature>
<dbReference type="Proteomes" id="UP001085076">
    <property type="component" value="Miscellaneous, Linkage group lg01"/>
</dbReference>
<reference evidence="2" key="1">
    <citation type="submission" date="2021-03" db="EMBL/GenBank/DDBJ databases">
        <authorList>
            <person name="Li Z."/>
            <person name="Yang C."/>
        </authorList>
    </citation>
    <scope>NUCLEOTIDE SEQUENCE</scope>
    <source>
        <strain evidence="2">Dzin_1.0</strain>
        <tissue evidence="2">Leaf</tissue>
    </source>
</reference>
<name>A0A9D5D8F4_9LILI</name>
<dbReference type="PANTHER" id="PTHR48006">
    <property type="entry name" value="LEUCINE-RICH REPEAT-CONTAINING PROTEIN DDB_G0281931-RELATED"/>
    <property type="match status" value="1"/>
</dbReference>
<dbReference type="OrthoDB" id="1863918at2759"/>
<dbReference type="InterPro" id="IPR051824">
    <property type="entry name" value="LRR_Rcpt-Like_S/T_Kinase"/>
</dbReference>
<evidence type="ECO:0000313" key="3">
    <source>
        <dbReference type="Proteomes" id="UP001085076"/>
    </source>
</evidence>
<feature type="compositionally biased region" description="Polar residues" evidence="1">
    <location>
        <begin position="139"/>
        <end position="150"/>
    </location>
</feature>